<accession>A0A2T7BHY2</accession>
<keyword evidence="2" id="KW-1185">Reference proteome</keyword>
<comment type="caution">
    <text evidence="1">The sequence shown here is derived from an EMBL/GenBank/DDBJ whole genome shotgun (WGS) entry which is preliminary data.</text>
</comment>
<dbReference type="EMBL" id="QCYK01000002">
    <property type="protein sequence ID" value="PUZ25890.1"/>
    <property type="molecule type" value="Genomic_DNA"/>
</dbReference>
<proteinExistence type="predicted"/>
<evidence type="ECO:0000313" key="1">
    <source>
        <dbReference type="EMBL" id="PUZ25890.1"/>
    </source>
</evidence>
<dbReference type="RefSeq" id="WP_108687729.1">
    <property type="nucleotide sequence ID" value="NZ_QCYK01000002.1"/>
</dbReference>
<reference evidence="1 2" key="1">
    <citation type="submission" date="2018-04" db="EMBL/GenBank/DDBJ databases">
        <title>Chitinophaga fuyangensis sp. nov., isolated from soil in a chemical factory.</title>
        <authorList>
            <person name="Chen K."/>
        </authorList>
    </citation>
    <scope>NUCLEOTIDE SEQUENCE [LARGE SCALE GENOMIC DNA]</scope>
    <source>
        <strain evidence="1 2">LY-1</strain>
    </source>
</reference>
<organism evidence="1 2">
    <name type="scientific">Chitinophaga parva</name>
    <dbReference type="NCBI Taxonomy" id="2169414"/>
    <lineage>
        <taxon>Bacteria</taxon>
        <taxon>Pseudomonadati</taxon>
        <taxon>Bacteroidota</taxon>
        <taxon>Chitinophagia</taxon>
        <taxon>Chitinophagales</taxon>
        <taxon>Chitinophagaceae</taxon>
        <taxon>Chitinophaga</taxon>
    </lineage>
</organism>
<sequence>MKTTCPPLPLPDKTTTDYLAAYLKLPASLISYVLLENAYQQARAPHAAHLPCPPLHKLLLQMKGDYELLTGFNRLFIQFRDGSTLSHEGATLTWQEFFRLAYIHYSPQQLQRIEVLIDAVLRALTPAGQQLPADWRHQVN</sequence>
<gene>
    <name evidence="1" type="ORF">DCC81_16705</name>
</gene>
<dbReference type="Proteomes" id="UP000244450">
    <property type="component" value="Unassembled WGS sequence"/>
</dbReference>
<dbReference type="OrthoDB" id="671408at2"/>
<evidence type="ECO:0000313" key="2">
    <source>
        <dbReference type="Proteomes" id="UP000244450"/>
    </source>
</evidence>
<protein>
    <submittedName>
        <fullName evidence="1">Uncharacterized protein</fullName>
    </submittedName>
</protein>
<dbReference type="AlphaFoldDB" id="A0A2T7BHY2"/>
<name>A0A2T7BHY2_9BACT</name>